<dbReference type="EMBL" id="JBHSDU010000015">
    <property type="protein sequence ID" value="MFC4313597.1"/>
    <property type="molecule type" value="Genomic_DNA"/>
</dbReference>
<dbReference type="RefSeq" id="WP_380604054.1">
    <property type="nucleotide sequence ID" value="NZ_JBHSDU010000015.1"/>
</dbReference>
<evidence type="ECO:0000313" key="3">
    <source>
        <dbReference type="Proteomes" id="UP001595904"/>
    </source>
</evidence>
<organism evidence="2 3">
    <name type="scientific">Steroidobacter flavus</name>
    <dbReference type="NCBI Taxonomy" id="1842136"/>
    <lineage>
        <taxon>Bacteria</taxon>
        <taxon>Pseudomonadati</taxon>
        <taxon>Pseudomonadota</taxon>
        <taxon>Gammaproteobacteria</taxon>
        <taxon>Steroidobacterales</taxon>
        <taxon>Steroidobacteraceae</taxon>
        <taxon>Steroidobacter</taxon>
    </lineage>
</organism>
<feature type="transmembrane region" description="Helical" evidence="1">
    <location>
        <begin position="99"/>
        <end position="118"/>
    </location>
</feature>
<name>A0ABV8T1L7_9GAMM</name>
<proteinExistence type="predicted"/>
<evidence type="ECO:0000256" key="1">
    <source>
        <dbReference type="SAM" id="Phobius"/>
    </source>
</evidence>
<sequence>MLDLLQETFTRFWHDLLARPSGPFAFRFLLQPTMAAIAAIRAGIVDGRTGRSPYFLALWTEPGERAARLHEGLSATGRIFLLGLAMDAIYQFVVLKAFYPLEAVVVAAVLAVVPYFIIRGPAARVSRWWLSRHDAHHRAAHR</sequence>
<feature type="transmembrane region" description="Helical" evidence="1">
    <location>
        <begin position="75"/>
        <end position="93"/>
    </location>
</feature>
<reference evidence="3" key="1">
    <citation type="journal article" date="2019" name="Int. J. Syst. Evol. Microbiol.">
        <title>The Global Catalogue of Microorganisms (GCM) 10K type strain sequencing project: providing services to taxonomists for standard genome sequencing and annotation.</title>
        <authorList>
            <consortium name="The Broad Institute Genomics Platform"/>
            <consortium name="The Broad Institute Genome Sequencing Center for Infectious Disease"/>
            <person name="Wu L."/>
            <person name="Ma J."/>
        </authorList>
    </citation>
    <scope>NUCLEOTIDE SEQUENCE [LARGE SCALE GENOMIC DNA]</scope>
    <source>
        <strain evidence="3">CGMCC 1.10759</strain>
    </source>
</reference>
<gene>
    <name evidence="2" type="ORF">ACFPN2_31275</name>
</gene>
<keyword evidence="1" id="KW-0472">Membrane</keyword>
<dbReference type="Proteomes" id="UP001595904">
    <property type="component" value="Unassembled WGS sequence"/>
</dbReference>
<keyword evidence="3" id="KW-1185">Reference proteome</keyword>
<accession>A0ABV8T1L7</accession>
<comment type="caution">
    <text evidence="2">The sequence shown here is derived from an EMBL/GenBank/DDBJ whole genome shotgun (WGS) entry which is preliminary data.</text>
</comment>
<keyword evidence="1" id="KW-1133">Transmembrane helix</keyword>
<evidence type="ECO:0000313" key="2">
    <source>
        <dbReference type="EMBL" id="MFC4313597.1"/>
    </source>
</evidence>
<keyword evidence="1" id="KW-0812">Transmembrane</keyword>
<protein>
    <submittedName>
        <fullName evidence="2">Uncharacterized protein</fullName>
    </submittedName>
</protein>
<feature type="transmembrane region" description="Helical" evidence="1">
    <location>
        <begin position="24"/>
        <end position="44"/>
    </location>
</feature>